<name>A0A3M0CVT4_9PROT</name>
<proteinExistence type="predicted"/>
<dbReference type="RefSeq" id="WP_170163516.1">
    <property type="nucleotide sequence ID" value="NZ_REFR01000002.1"/>
</dbReference>
<protein>
    <submittedName>
        <fullName evidence="2">Uncharacterized protein</fullName>
    </submittedName>
</protein>
<accession>A0A3M0CVT4</accession>
<feature type="chain" id="PRO_5018137180" evidence="1">
    <location>
        <begin position="26"/>
        <end position="56"/>
    </location>
</feature>
<organism evidence="2 3">
    <name type="scientific">Eilatimonas milleporae</name>
    <dbReference type="NCBI Taxonomy" id="911205"/>
    <lineage>
        <taxon>Bacteria</taxon>
        <taxon>Pseudomonadati</taxon>
        <taxon>Pseudomonadota</taxon>
        <taxon>Alphaproteobacteria</taxon>
        <taxon>Kordiimonadales</taxon>
        <taxon>Kordiimonadaceae</taxon>
        <taxon>Eilatimonas</taxon>
    </lineage>
</organism>
<dbReference type="AlphaFoldDB" id="A0A3M0CVT4"/>
<dbReference type="Proteomes" id="UP000271227">
    <property type="component" value="Unassembled WGS sequence"/>
</dbReference>
<dbReference type="EMBL" id="REFR01000002">
    <property type="protein sequence ID" value="RMB12670.1"/>
    <property type="molecule type" value="Genomic_DNA"/>
</dbReference>
<keyword evidence="3" id="KW-1185">Reference proteome</keyword>
<feature type="signal peptide" evidence="1">
    <location>
        <begin position="1"/>
        <end position="25"/>
    </location>
</feature>
<reference evidence="2 3" key="1">
    <citation type="submission" date="2018-10" db="EMBL/GenBank/DDBJ databases">
        <title>Genomic Encyclopedia of Archaeal and Bacterial Type Strains, Phase II (KMG-II): from individual species to whole genera.</title>
        <authorList>
            <person name="Goeker M."/>
        </authorList>
    </citation>
    <scope>NUCLEOTIDE SEQUENCE [LARGE SCALE GENOMIC DNA]</scope>
    <source>
        <strain evidence="2 3">DSM 25217</strain>
    </source>
</reference>
<evidence type="ECO:0000313" key="2">
    <source>
        <dbReference type="EMBL" id="RMB12670.1"/>
    </source>
</evidence>
<comment type="caution">
    <text evidence="2">The sequence shown here is derived from an EMBL/GenBank/DDBJ whole genome shotgun (WGS) entry which is preliminary data.</text>
</comment>
<gene>
    <name evidence="2" type="ORF">BXY39_0093</name>
</gene>
<evidence type="ECO:0000256" key="1">
    <source>
        <dbReference type="SAM" id="SignalP"/>
    </source>
</evidence>
<sequence>MPKTPSRPSRYALLAILAALCPALAGDTVAQSGAGGRFNPTERLNADTIVDFPVDI</sequence>
<keyword evidence="1" id="KW-0732">Signal</keyword>
<evidence type="ECO:0000313" key="3">
    <source>
        <dbReference type="Proteomes" id="UP000271227"/>
    </source>
</evidence>
<dbReference type="InParanoid" id="A0A3M0CVT4"/>